<dbReference type="SUPFAM" id="SSF53098">
    <property type="entry name" value="Ribonuclease H-like"/>
    <property type="match status" value="1"/>
</dbReference>
<dbReference type="InterPro" id="IPR012337">
    <property type="entry name" value="RNaseH-like_sf"/>
</dbReference>
<proteinExistence type="inferred from homology"/>
<dbReference type="GO" id="GO:0015074">
    <property type="term" value="P:DNA integration"/>
    <property type="evidence" value="ECO:0007669"/>
    <property type="project" value="InterPro"/>
</dbReference>
<dbReference type="PANTHER" id="PTHR35004:SF8">
    <property type="entry name" value="TRANSPOSASE RV3428C-RELATED"/>
    <property type="match status" value="1"/>
</dbReference>
<protein>
    <submittedName>
        <fullName evidence="4">IS21 family transposase</fullName>
    </submittedName>
</protein>
<evidence type="ECO:0000256" key="1">
    <source>
        <dbReference type="ARBA" id="ARBA00009277"/>
    </source>
</evidence>
<dbReference type="OrthoDB" id="2065409at2"/>
<dbReference type="Pfam" id="PF22483">
    <property type="entry name" value="Mu-transpos_C_2"/>
    <property type="match status" value="1"/>
</dbReference>
<keyword evidence="5" id="KW-1185">Reference proteome</keyword>
<sequence length="546" mass="61176">MRCRRDWLLDCGESSLSEKFGKIIGLILDGFTVADITSLVSCSNRDVSAARKIIAAEGITRESFRSLSQDDIDALRPDGRKVVSQKYDQPDFAAVVQALRKYPHHTVGLAWENYCAAPPAREGLAKYSYSAFCSQFSRFAGKSSLAAVLSHKPGYAVFVDWAGDYAYLVDAVTGAKSPVHLFVATLPHSGLIHISAWLNEKMDAWVGGHIAAFEYFGATPKLLISDNARTATVPRRDGNQTIRAVTDRYARVCKHYGLAVFPTDVWSPTQKGAVENSVGISYRRVLGYLEQEIFHTLAELREALAERVEALNKDFTHADGTTRYEIFVEDELPVMTALPKEPYSDVEYLERTVQRNICVQVDKHFYSVPYKLVGRKVMVKLTRGSVMVIDNNNVVATHTRVYSRRRRHIIDDAHRPPAHADVKNLWTAEYFYAQARRRFGHNLEEVLRLWFARCSDEVAGLFDARNIITLAQNNADVIDDVAATVIAQGLFPSYTTIRDLCRARKAARKANETATATPSTPDMDAENTCPDDLSVRGADYYDQQGW</sequence>
<dbReference type="InterPro" id="IPR001584">
    <property type="entry name" value="Integrase_cat-core"/>
</dbReference>
<gene>
    <name evidence="4" type="ORF">FRX94_13080</name>
</gene>
<comment type="similarity">
    <text evidence="1">Belongs to the transposase IS21/IS408/IS1162 family.</text>
</comment>
<dbReference type="NCBIfam" id="NF033546">
    <property type="entry name" value="transpos_IS21"/>
    <property type="match status" value="1"/>
</dbReference>
<comment type="caution">
    <text evidence="4">The sequence shown here is derived from an EMBL/GenBank/DDBJ whole genome shotgun (WGS) entry which is preliminary data.</text>
</comment>
<dbReference type="Proteomes" id="UP000320791">
    <property type="component" value="Unassembled WGS sequence"/>
</dbReference>
<evidence type="ECO:0000256" key="2">
    <source>
        <dbReference type="SAM" id="MobiDB-lite"/>
    </source>
</evidence>
<dbReference type="InterPro" id="IPR054353">
    <property type="entry name" value="IstA-like_C"/>
</dbReference>
<organism evidence="4 5">
    <name type="scientific">Corynebacterium canis</name>
    <dbReference type="NCBI Taxonomy" id="679663"/>
    <lineage>
        <taxon>Bacteria</taxon>
        <taxon>Bacillati</taxon>
        <taxon>Actinomycetota</taxon>
        <taxon>Actinomycetes</taxon>
        <taxon>Mycobacteriales</taxon>
        <taxon>Corynebacteriaceae</taxon>
        <taxon>Corynebacterium</taxon>
    </lineage>
</organism>
<reference evidence="4 5" key="1">
    <citation type="submission" date="2019-08" db="EMBL/GenBank/DDBJ databases">
        <authorList>
            <person name="Lei W."/>
        </authorList>
    </citation>
    <scope>NUCLEOTIDE SEQUENCE [LARGE SCALE GENOMIC DNA]</scope>
    <source>
        <strain evidence="4 5">CCUG 58627</strain>
    </source>
</reference>
<feature type="domain" description="Integrase catalytic" evidence="3">
    <location>
        <begin position="149"/>
        <end position="331"/>
    </location>
</feature>
<dbReference type="Gene3D" id="3.30.420.10">
    <property type="entry name" value="Ribonuclease H-like superfamily/Ribonuclease H"/>
    <property type="match status" value="1"/>
</dbReference>
<dbReference type="EMBL" id="VOHM01000058">
    <property type="protein sequence ID" value="TWT16846.1"/>
    <property type="molecule type" value="Genomic_DNA"/>
</dbReference>
<dbReference type="PROSITE" id="PS50994">
    <property type="entry name" value="INTEGRASE"/>
    <property type="match status" value="1"/>
</dbReference>
<feature type="region of interest" description="Disordered" evidence="2">
    <location>
        <begin position="509"/>
        <end position="535"/>
    </location>
</feature>
<accession>A0A5C5TT32</accession>
<evidence type="ECO:0000313" key="4">
    <source>
        <dbReference type="EMBL" id="TWT16846.1"/>
    </source>
</evidence>
<evidence type="ECO:0000313" key="5">
    <source>
        <dbReference type="Proteomes" id="UP000320791"/>
    </source>
</evidence>
<evidence type="ECO:0000259" key="3">
    <source>
        <dbReference type="PROSITE" id="PS50994"/>
    </source>
</evidence>
<dbReference type="GO" id="GO:0003676">
    <property type="term" value="F:nucleic acid binding"/>
    <property type="evidence" value="ECO:0007669"/>
    <property type="project" value="InterPro"/>
</dbReference>
<dbReference type="InterPro" id="IPR036397">
    <property type="entry name" value="RNaseH_sf"/>
</dbReference>
<name>A0A5C5TT32_9CORY</name>
<dbReference type="AlphaFoldDB" id="A0A5C5TT32"/>
<dbReference type="PANTHER" id="PTHR35004">
    <property type="entry name" value="TRANSPOSASE RV3428C-RELATED"/>
    <property type="match status" value="1"/>
</dbReference>